<dbReference type="Proteomes" id="UP000580250">
    <property type="component" value="Unassembled WGS sequence"/>
</dbReference>
<sequence length="53" mass="6087">MVYPILYGSKLFQQHCVEEYAKIESIIIECDGLVLADAYMNVDCSTHPFSSWQ</sequence>
<comment type="caution">
    <text evidence="1">The sequence shown here is derived from an EMBL/GenBank/DDBJ whole genome shotgun (WGS) entry which is preliminary data.</text>
</comment>
<name>A0A6V7UPR1_MELEN</name>
<dbReference type="EMBL" id="CAJEWN010000096">
    <property type="protein sequence ID" value="CAD2163139.1"/>
    <property type="molecule type" value="Genomic_DNA"/>
</dbReference>
<evidence type="ECO:0000313" key="2">
    <source>
        <dbReference type="Proteomes" id="UP000580250"/>
    </source>
</evidence>
<accession>A0A6V7UPR1</accession>
<organism evidence="1 2">
    <name type="scientific">Meloidogyne enterolobii</name>
    <name type="common">Root-knot nematode worm</name>
    <name type="synonym">Meloidogyne mayaguensis</name>
    <dbReference type="NCBI Taxonomy" id="390850"/>
    <lineage>
        <taxon>Eukaryota</taxon>
        <taxon>Metazoa</taxon>
        <taxon>Ecdysozoa</taxon>
        <taxon>Nematoda</taxon>
        <taxon>Chromadorea</taxon>
        <taxon>Rhabditida</taxon>
        <taxon>Tylenchina</taxon>
        <taxon>Tylenchomorpha</taxon>
        <taxon>Tylenchoidea</taxon>
        <taxon>Meloidogynidae</taxon>
        <taxon>Meloidogyninae</taxon>
        <taxon>Meloidogyne</taxon>
    </lineage>
</organism>
<evidence type="ECO:0000313" key="1">
    <source>
        <dbReference type="EMBL" id="CAD2163139.1"/>
    </source>
</evidence>
<gene>
    <name evidence="1" type="ORF">MENT_LOCUS15825</name>
</gene>
<dbReference type="AlphaFoldDB" id="A0A6V7UPR1"/>
<protein>
    <submittedName>
        <fullName evidence="1">Uncharacterized protein</fullName>
    </submittedName>
</protein>
<proteinExistence type="predicted"/>
<reference evidence="1 2" key="1">
    <citation type="submission" date="2020-08" db="EMBL/GenBank/DDBJ databases">
        <authorList>
            <person name="Koutsovoulos G."/>
            <person name="Danchin GJ E."/>
        </authorList>
    </citation>
    <scope>NUCLEOTIDE SEQUENCE [LARGE SCALE GENOMIC DNA]</scope>
</reference>